<feature type="repeat" description="Solcar" evidence="5">
    <location>
        <begin position="19"/>
        <end position="104"/>
    </location>
</feature>
<dbReference type="EMBL" id="NEDP02076631">
    <property type="protein sequence ID" value="OWF36374.1"/>
    <property type="molecule type" value="Genomic_DNA"/>
</dbReference>
<evidence type="ECO:0000313" key="8">
    <source>
        <dbReference type="EMBL" id="OWF36374.1"/>
    </source>
</evidence>
<dbReference type="STRING" id="6573.A0A210PIS6"/>
<comment type="similarity">
    <text evidence="2 6">Belongs to the mitochondrial carrier (TC 2.A.29) family.</text>
</comment>
<evidence type="ECO:0000256" key="1">
    <source>
        <dbReference type="ARBA" id="ARBA00004141"/>
    </source>
</evidence>
<dbReference type="InterPro" id="IPR042164">
    <property type="entry name" value="SLC25A44"/>
</dbReference>
<keyword evidence="6" id="KW-0813">Transport</keyword>
<evidence type="ECO:0000256" key="3">
    <source>
        <dbReference type="ARBA" id="ARBA00022692"/>
    </source>
</evidence>
<evidence type="ECO:0000313" key="9">
    <source>
        <dbReference type="Proteomes" id="UP000242188"/>
    </source>
</evidence>
<evidence type="ECO:0000256" key="5">
    <source>
        <dbReference type="PROSITE-ProRule" id="PRU00282"/>
    </source>
</evidence>
<dbReference type="Pfam" id="PF00153">
    <property type="entry name" value="Mito_carr"/>
    <property type="match status" value="3"/>
</dbReference>
<dbReference type="GO" id="GO:0009083">
    <property type="term" value="P:branched-chain amino acid catabolic process"/>
    <property type="evidence" value="ECO:0007669"/>
    <property type="project" value="InterPro"/>
</dbReference>
<keyword evidence="9" id="KW-1185">Reference proteome</keyword>
<dbReference type="PROSITE" id="PS50920">
    <property type="entry name" value="SOLCAR"/>
    <property type="match status" value="3"/>
</dbReference>
<gene>
    <name evidence="8" type="ORF">KP79_PYT23270</name>
</gene>
<proteinExistence type="inferred from homology"/>
<evidence type="ECO:0000256" key="2">
    <source>
        <dbReference type="ARBA" id="ARBA00006375"/>
    </source>
</evidence>
<evidence type="ECO:0000256" key="4">
    <source>
        <dbReference type="ARBA" id="ARBA00023136"/>
    </source>
</evidence>
<feature type="repeat" description="Solcar" evidence="5">
    <location>
        <begin position="240"/>
        <end position="321"/>
    </location>
</feature>
<comment type="caution">
    <text evidence="8">The sequence shown here is derived from an EMBL/GenBank/DDBJ whole genome shotgun (WGS) entry which is preliminary data.</text>
</comment>
<name>A0A210PIS6_MIZYE</name>
<dbReference type="InterPro" id="IPR018108">
    <property type="entry name" value="MCP_transmembrane"/>
</dbReference>
<accession>A0A210PIS6</accession>
<dbReference type="GO" id="GO:0016020">
    <property type="term" value="C:membrane"/>
    <property type="evidence" value="ECO:0007669"/>
    <property type="project" value="UniProtKB-SubCell"/>
</dbReference>
<dbReference type="SUPFAM" id="SSF103506">
    <property type="entry name" value="Mitochondrial carrier"/>
    <property type="match status" value="1"/>
</dbReference>
<dbReference type="PANTHER" id="PTHR46314:SF2">
    <property type="entry name" value="SOLUTE CARRIER FAMILY 25 MEMBER 44"/>
    <property type="match status" value="1"/>
</dbReference>
<keyword evidence="4 5" id="KW-0472">Membrane</keyword>
<evidence type="ECO:0000256" key="6">
    <source>
        <dbReference type="RuleBase" id="RU000488"/>
    </source>
</evidence>
<reference evidence="8 9" key="1">
    <citation type="journal article" date="2017" name="Nat. Ecol. Evol.">
        <title>Scallop genome provides insights into evolution of bilaterian karyotype and development.</title>
        <authorList>
            <person name="Wang S."/>
            <person name="Zhang J."/>
            <person name="Jiao W."/>
            <person name="Li J."/>
            <person name="Xun X."/>
            <person name="Sun Y."/>
            <person name="Guo X."/>
            <person name="Huan P."/>
            <person name="Dong B."/>
            <person name="Zhang L."/>
            <person name="Hu X."/>
            <person name="Sun X."/>
            <person name="Wang J."/>
            <person name="Zhao C."/>
            <person name="Wang Y."/>
            <person name="Wang D."/>
            <person name="Huang X."/>
            <person name="Wang R."/>
            <person name="Lv J."/>
            <person name="Li Y."/>
            <person name="Zhang Z."/>
            <person name="Liu B."/>
            <person name="Lu W."/>
            <person name="Hui Y."/>
            <person name="Liang J."/>
            <person name="Zhou Z."/>
            <person name="Hou R."/>
            <person name="Li X."/>
            <person name="Liu Y."/>
            <person name="Li H."/>
            <person name="Ning X."/>
            <person name="Lin Y."/>
            <person name="Zhao L."/>
            <person name="Xing Q."/>
            <person name="Dou J."/>
            <person name="Li Y."/>
            <person name="Mao J."/>
            <person name="Guo H."/>
            <person name="Dou H."/>
            <person name="Li T."/>
            <person name="Mu C."/>
            <person name="Jiang W."/>
            <person name="Fu Q."/>
            <person name="Fu X."/>
            <person name="Miao Y."/>
            <person name="Liu J."/>
            <person name="Yu Q."/>
            <person name="Li R."/>
            <person name="Liao H."/>
            <person name="Li X."/>
            <person name="Kong Y."/>
            <person name="Jiang Z."/>
            <person name="Chourrout D."/>
            <person name="Li R."/>
            <person name="Bao Z."/>
        </authorList>
    </citation>
    <scope>NUCLEOTIDE SEQUENCE [LARGE SCALE GENOMIC DNA]</scope>
    <source>
        <strain evidence="8 9">PY_sf001</strain>
    </source>
</reference>
<dbReference type="InterPro" id="IPR023395">
    <property type="entry name" value="MCP_dom_sf"/>
</dbReference>
<feature type="transmembrane region" description="Helical" evidence="7">
    <location>
        <begin position="243"/>
        <end position="260"/>
    </location>
</feature>
<dbReference type="GO" id="GO:0015658">
    <property type="term" value="F:branched-chain amino acid transmembrane transporter activity"/>
    <property type="evidence" value="ECO:0007669"/>
    <property type="project" value="InterPro"/>
</dbReference>
<keyword evidence="7" id="KW-1133">Transmembrane helix</keyword>
<dbReference type="PANTHER" id="PTHR46314">
    <property type="entry name" value="SOLUTE CARRIER FAMILY 25 MEMBER 44"/>
    <property type="match status" value="1"/>
</dbReference>
<evidence type="ECO:0000256" key="7">
    <source>
        <dbReference type="SAM" id="Phobius"/>
    </source>
</evidence>
<comment type="subcellular location">
    <subcellularLocation>
        <location evidence="1">Membrane</location>
        <topology evidence="1">Multi-pass membrane protein</topology>
    </subcellularLocation>
</comment>
<dbReference type="Proteomes" id="UP000242188">
    <property type="component" value="Unassembled WGS sequence"/>
</dbReference>
<sequence length="333" mass="38033">MSEEEVVERKLRIVQLDMMDKRKYYPMSLGSSLLVRFIQYPLTLVRTRLQVQHGKDVYKGTFDALVKIRATEGLNGLYRGFGVHSIQAVNSLVYISIYENIRQIMMNQANLQTFEYKSYLSSFVGGFSASFVSQTIAVPTDIVSQHMMLLGQNKQRAEPVPNKVKVKLERLQGIHIQEKGKKVDVVKAIVSEVYRKEGVGGFYRGYFISLSVYGLGSSLWWPFYEFYANNLVPTSPHWVPQTLVHGISASMAGITSVTITNSMELVRVRMQVGRSDFKDTVKKTWREEGLGIFTKGLTARIINVVPFSFLIMTSYSTIKHLSLKDEYKEQVHW</sequence>
<keyword evidence="3 5" id="KW-0812">Transmembrane</keyword>
<dbReference type="GO" id="GO:0005739">
    <property type="term" value="C:mitochondrion"/>
    <property type="evidence" value="ECO:0007669"/>
    <property type="project" value="InterPro"/>
</dbReference>
<dbReference type="Gene3D" id="1.50.40.10">
    <property type="entry name" value="Mitochondrial carrier domain"/>
    <property type="match status" value="2"/>
</dbReference>
<protein>
    <submittedName>
        <fullName evidence="8">Solute carrier family 25 member 44</fullName>
    </submittedName>
</protein>
<dbReference type="OrthoDB" id="250329at2759"/>
<feature type="transmembrane region" description="Helical" evidence="7">
    <location>
        <begin position="205"/>
        <end position="223"/>
    </location>
</feature>
<dbReference type="AlphaFoldDB" id="A0A210PIS6"/>
<feature type="repeat" description="Solcar" evidence="5">
    <location>
        <begin position="117"/>
        <end position="230"/>
    </location>
</feature>
<organism evidence="8 9">
    <name type="scientific">Mizuhopecten yessoensis</name>
    <name type="common">Japanese scallop</name>
    <name type="synonym">Patinopecten yessoensis</name>
    <dbReference type="NCBI Taxonomy" id="6573"/>
    <lineage>
        <taxon>Eukaryota</taxon>
        <taxon>Metazoa</taxon>
        <taxon>Spiralia</taxon>
        <taxon>Lophotrochozoa</taxon>
        <taxon>Mollusca</taxon>
        <taxon>Bivalvia</taxon>
        <taxon>Autobranchia</taxon>
        <taxon>Pteriomorphia</taxon>
        <taxon>Pectinida</taxon>
        <taxon>Pectinoidea</taxon>
        <taxon>Pectinidae</taxon>
        <taxon>Mizuhopecten</taxon>
    </lineage>
</organism>